<organism evidence="4 5">
    <name type="scientific">Variovorax paradoxus</name>
    <dbReference type="NCBI Taxonomy" id="34073"/>
    <lineage>
        <taxon>Bacteria</taxon>
        <taxon>Pseudomonadati</taxon>
        <taxon>Pseudomonadota</taxon>
        <taxon>Betaproteobacteria</taxon>
        <taxon>Burkholderiales</taxon>
        <taxon>Comamonadaceae</taxon>
        <taxon>Variovorax</taxon>
    </lineage>
</organism>
<dbReference type="PANTHER" id="PTHR43477">
    <property type="entry name" value="DIHYDROANTICAPSIN 7-DEHYDROGENASE"/>
    <property type="match status" value="1"/>
</dbReference>
<evidence type="ECO:0000256" key="3">
    <source>
        <dbReference type="ARBA" id="ARBA00023027"/>
    </source>
</evidence>
<dbReference type="FunFam" id="3.40.50.720:FF:000084">
    <property type="entry name" value="Short-chain dehydrogenase reductase"/>
    <property type="match status" value="1"/>
</dbReference>
<dbReference type="Proteomes" id="UP000032067">
    <property type="component" value="Unassembled WGS sequence"/>
</dbReference>
<protein>
    <submittedName>
        <fullName evidence="4">3-oxoacyl-ACP reductase</fullName>
    </submittedName>
</protein>
<dbReference type="InterPro" id="IPR036291">
    <property type="entry name" value="NAD(P)-bd_dom_sf"/>
</dbReference>
<reference evidence="4 5" key="1">
    <citation type="submission" date="2014-12" db="EMBL/GenBank/DDBJ databases">
        <title>16Stimator: statistical estimation of ribosomal gene copy numbers from draft genome assemblies.</title>
        <authorList>
            <person name="Perisin M.A."/>
            <person name="Vetter M."/>
            <person name="Gilbert J.A."/>
            <person name="Bergelson J."/>
        </authorList>
    </citation>
    <scope>NUCLEOTIDE SEQUENCE [LARGE SCALE GENOMIC DNA]</scope>
    <source>
        <strain evidence="4 5">MEDvA23</strain>
    </source>
</reference>
<evidence type="ECO:0000313" key="5">
    <source>
        <dbReference type="Proteomes" id="UP000032067"/>
    </source>
</evidence>
<dbReference type="AlphaFoldDB" id="A0A0D0MB94"/>
<dbReference type="PANTHER" id="PTHR43477:SF4">
    <property type="entry name" value="DEHYDROGENASE_REDUCTASE SDR FAMILY MEMBER 6"/>
    <property type="match status" value="1"/>
</dbReference>
<evidence type="ECO:0000256" key="2">
    <source>
        <dbReference type="ARBA" id="ARBA00023002"/>
    </source>
</evidence>
<accession>A0A0D0MB94</accession>
<dbReference type="InterPro" id="IPR051122">
    <property type="entry name" value="SDR_DHRS6-like"/>
</dbReference>
<keyword evidence="3" id="KW-0520">NAD</keyword>
<keyword evidence="2" id="KW-0560">Oxidoreductase</keyword>
<sequence>MDLQLQDQHVLITGGSKGIGLACALGFLREGARVSLVSRDLQNLEQGRKALAEAFAGAEDRVSVHAADLKDPAGAVAALDAAEKAFGPVDVLVNSAGAARRTPPDDLTPTAWHDAMDAKYFTYIHMIDPVVKRMGERGRGAIVNVIGQGGKVASPVHMAGGAANAALMLVSAGMAAAYAAKGVRVNAVNPGLTLTARLQEGMKADAKLQGIDTDEALKRATARLPLGRIATPEEIANTVVFLASPRASYVTGATVAMDGAVTPLI</sequence>
<dbReference type="RefSeq" id="WP_042580330.1">
    <property type="nucleotide sequence ID" value="NZ_JXQQ01000044.1"/>
</dbReference>
<evidence type="ECO:0000313" key="4">
    <source>
        <dbReference type="EMBL" id="KIQ29626.1"/>
    </source>
</evidence>
<proteinExistence type="inferred from homology"/>
<evidence type="ECO:0000256" key="1">
    <source>
        <dbReference type="ARBA" id="ARBA00006484"/>
    </source>
</evidence>
<gene>
    <name evidence="4" type="ORF">RT97_18860</name>
</gene>
<dbReference type="InterPro" id="IPR002347">
    <property type="entry name" value="SDR_fam"/>
</dbReference>
<comment type="caution">
    <text evidence="4">The sequence shown here is derived from an EMBL/GenBank/DDBJ whole genome shotgun (WGS) entry which is preliminary data.</text>
</comment>
<dbReference type="Gene3D" id="3.40.50.720">
    <property type="entry name" value="NAD(P)-binding Rossmann-like Domain"/>
    <property type="match status" value="1"/>
</dbReference>
<dbReference type="EMBL" id="JXQQ01000044">
    <property type="protein sequence ID" value="KIQ29626.1"/>
    <property type="molecule type" value="Genomic_DNA"/>
</dbReference>
<name>A0A0D0MB94_VARPD</name>
<dbReference type="SUPFAM" id="SSF51735">
    <property type="entry name" value="NAD(P)-binding Rossmann-fold domains"/>
    <property type="match status" value="1"/>
</dbReference>
<dbReference type="GO" id="GO:0016491">
    <property type="term" value="F:oxidoreductase activity"/>
    <property type="evidence" value="ECO:0007669"/>
    <property type="project" value="UniProtKB-KW"/>
</dbReference>
<comment type="similarity">
    <text evidence="1">Belongs to the short-chain dehydrogenases/reductases (SDR) family.</text>
</comment>
<dbReference type="Pfam" id="PF13561">
    <property type="entry name" value="adh_short_C2"/>
    <property type="match status" value="1"/>
</dbReference>
<dbReference type="OrthoDB" id="9803333at2"/>
<dbReference type="PRINTS" id="PR00081">
    <property type="entry name" value="GDHRDH"/>
</dbReference>